<dbReference type="Proteomes" id="UP001462640">
    <property type="component" value="Unassembled WGS sequence"/>
</dbReference>
<comment type="caution">
    <text evidence="2">The sequence shown here is derived from an EMBL/GenBank/DDBJ whole genome shotgun (WGS) entry which is preliminary data.</text>
</comment>
<gene>
    <name evidence="2" type="ORF">ABDJ40_17755</name>
</gene>
<protein>
    <recommendedName>
        <fullName evidence="4">Phasin domain-containing protein</fullName>
    </recommendedName>
</protein>
<organism evidence="2 3">
    <name type="scientific">Roseateles flavus</name>
    <dbReference type="NCBI Taxonomy" id="3149041"/>
    <lineage>
        <taxon>Bacteria</taxon>
        <taxon>Pseudomonadati</taxon>
        <taxon>Pseudomonadota</taxon>
        <taxon>Betaproteobacteria</taxon>
        <taxon>Burkholderiales</taxon>
        <taxon>Sphaerotilaceae</taxon>
        <taxon>Roseateles</taxon>
    </lineage>
</organism>
<reference evidence="2 3" key="1">
    <citation type="submission" date="2024-05" db="EMBL/GenBank/DDBJ databases">
        <title>Roseateles sp. 2.12 16S ribosomal RNA gene Genome sequencing and assembly.</title>
        <authorList>
            <person name="Woo H."/>
        </authorList>
    </citation>
    <scope>NUCLEOTIDE SEQUENCE [LARGE SCALE GENOMIC DNA]</scope>
    <source>
        <strain evidence="2 3">2.12</strain>
    </source>
</reference>
<dbReference type="RefSeq" id="WP_347611699.1">
    <property type="nucleotide sequence ID" value="NZ_JBDPZC010000008.1"/>
</dbReference>
<accession>A0ABV0GHP0</accession>
<proteinExistence type="predicted"/>
<evidence type="ECO:0008006" key="4">
    <source>
        <dbReference type="Google" id="ProtNLM"/>
    </source>
</evidence>
<feature type="region of interest" description="Disordered" evidence="1">
    <location>
        <begin position="98"/>
        <end position="133"/>
    </location>
</feature>
<dbReference type="EMBL" id="JBDPZC010000008">
    <property type="protein sequence ID" value="MEO3714618.1"/>
    <property type="molecule type" value="Genomic_DNA"/>
</dbReference>
<evidence type="ECO:0000313" key="3">
    <source>
        <dbReference type="Proteomes" id="UP001462640"/>
    </source>
</evidence>
<feature type="compositionally biased region" description="Low complexity" evidence="1">
    <location>
        <begin position="104"/>
        <end position="121"/>
    </location>
</feature>
<sequence length="133" mass="14140">MATRTPSIDLQKVLSGAARLEVKLLNAGVEALQVYINQAARFSSLAAETLQEVQDNKATLSATARKLSDFGRQSTQVYADLAQRLSASYYDEFDRLAHSREKASTPPAAASGAAASPAPAAHRPRARRAAAKA</sequence>
<feature type="compositionally biased region" description="Basic residues" evidence="1">
    <location>
        <begin position="122"/>
        <end position="133"/>
    </location>
</feature>
<name>A0ABV0GHP0_9BURK</name>
<evidence type="ECO:0000256" key="1">
    <source>
        <dbReference type="SAM" id="MobiDB-lite"/>
    </source>
</evidence>
<evidence type="ECO:0000313" key="2">
    <source>
        <dbReference type="EMBL" id="MEO3714618.1"/>
    </source>
</evidence>
<keyword evidence="3" id="KW-1185">Reference proteome</keyword>